<accession>A0AAN6Q699</accession>
<reference evidence="2" key="2">
    <citation type="submission" date="2023-05" db="EMBL/GenBank/DDBJ databases">
        <authorList>
            <consortium name="Lawrence Berkeley National Laboratory"/>
            <person name="Steindorff A."/>
            <person name="Hensen N."/>
            <person name="Bonometti L."/>
            <person name="Westerberg I."/>
            <person name="Brannstrom I.O."/>
            <person name="Guillou S."/>
            <person name="Cros-Aarteil S."/>
            <person name="Calhoun S."/>
            <person name="Haridas S."/>
            <person name="Kuo A."/>
            <person name="Mondo S."/>
            <person name="Pangilinan J."/>
            <person name="Riley R."/>
            <person name="Labutti K."/>
            <person name="Andreopoulos B."/>
            <person name="Lipzen A."/>
            <person name="Chen C."/>
            <person name="Yanf M."/>
            <person name="Daum C."/>
            <person name="Ng V."/>
            <person name="Clum A."/>
            <person name="Ohm R."/>
            <person name="Martin F."/>
            <person name="Silar P."/>
            <person name="Natvig D."/>
            <person name="Lalanne C."/>
            <person name="Gautier V."/>
            <person name="Ament-Velasquez S.L."/>
            <person name="Kruys A."/>
            <person name="Hutchinson M.I."/>
            <person name="Powell A.J."/>
            <person name="Barry K."/>
            <person name="Miller A.N."/>
            <person name="Grigoriev I.V."/>
            <person name="Debuchy R."/>
            <person name="Gladieux P."/>
            <person name="Thoren M.H."/>
            <person name="Johannesson H."/>
        </authorList>
    </citation>
    <scope>NUCLEOTIDE SEQUENCE</scope>
    <source>
        <strain evidence="2">CBS 757.83</strain>
    </source>
</reference>
<feature type="compositionally biased region" description="Basic and acidic residues" evidence="1">
    <location>
        <begin position="342"/>
        <end position="357"/>
    </location>
</feature>
<comment type="caution">
    <text evidence="2">The sequence shown here is derived from an EMBL/GenBank/DDBJ whole genome shotgun (WGS) entry which is preliminary data.</text>
</comment>
<feature type="region of interest" description="Disordered" evidence="1">
    <location>
        <begin position="1"/>
        <end position="120"/>
    </location>
</feature>
<evidence type="ECO:0000313" key="3">
    <source>
        <dbReference type="Proteomes" id="UP001305647"/>
    </source>
</evidence>
<feature type="region of interest" description="Disordered" evidence="1">
    <location>
        <begin position="337"/>
        <end position="374"/>
    </location>
</feature>
<proteinExistence type="predicted"/>
<gene>
    <name evidence="2" type="ORF">N658DRAFT_522967</name>
</gene>
<feature type="compositionally biased region" description="Basic and acidic residues" evidence="1">
    <location>
        <begin position="57"/>
        <end position="95"/>
    </location>
</feature>
<evidence type="ECO:0000313" key="2">
    <source>
        <dbReference type="EMBL" id="KAK4103009.1"/>
    </source>
</evidence>
<dbReference type="Proteomes" id="UP001305647">
    <property type="component" value="Unassembled WGS sequence"/>
</dbReference>
<dbReference type="PANTHER" id="PTHR34776:SF1">
    <property type="entry name" value="F17F16.3 PROTEIN"/>
    <property type="match status" value="1"/>
</dbReference>
<protein>
    <recommendedName>
        <fullName evidence="4">BTB domain transcription factor</fullName>
    </recommendedName>
</protein>
<dbReference type="AlphaFoldDB" id="A0AAN6Q699"/>
<dbReference type="PANTHER" id="PTHR34776">
    <property type="entry name" value="F17F16.3 PROTEIN"/>
    <property type="match status" value="1"/>
</dbReference>
<name>A0AAN6Q699_9PEZI</name>
<evidence type="ECO:0000256" key="1">
    <source>
        <dbReference type="SAM" id="MobiDB-lite"/>
    </source>
</evidence>
<evidence type="ECO:0008006" key="4">
    <source>
        <dbReference type="Google" id="ProtNLM"/>
    </source>
</evidence>
<reference evidence="2" key="1">
    <citation type="journal article" date="2023" name="Mol. Phylogenet. Evol.">
        <title>Genome-scale phylogeny and comparative genomics of the fungal order Sordariales.</title>
        <authorList>
            <person name="Hensen N."/>
            <person name="Bonometti L."/>
            <person name="Westerberg I."/>
            <person name="Brannstrom I.O."/>
            <person name="Guillou S."/>
            <person name="Cros-Aarteil S."/>
            <person name="Calhoun S."/>
            <person name="Haridas S."/>
            <person name="Kuo A."/>
            <person name="Mondo S."/>
            <person name="Pangilinan J."/>
            <person name="Riley R."/>
            <person name="LaButti K."/>
            <person name="Andreopoulos B."/>
            <person name="Lipzen A."/>
            <person name="Chen C."/>
            <person name="Yan M."/>
            <person name="Daum C."/>
            <person name="Ng V."/>
            <person name="Clum A."/>
            <person name="Steindorff A."/>
            <person name="Ohm R.A."/>
            <person name="Martin F."/>
            <person name="Silar P."/>
            <person name="Natvig D.O."/>
            <person name="Lalanne C."/>
            <person name="Gautier V."/>
            <person name="Ament-Velasquez S.L."/>
            <person name="Kruys A."/>
            <person name="Hutchinson M.I."/>
            <person name="Powell A.J."/>
            <person name="Barry K."/>
            <person name="Miller A.N."/>
            <person name="Grigoriev I.V."/>
            <person name="Debuchy R."/>
            <person name="Gladieux P."/>
            <person name="Hiltunen Thoren M."/>
            <person name="Johannesson H."/>
        </authorList>
    </citation>
    <scope>NUCLEOTIDE SEQUENCE</scope>
    <source>
        <strain evidence="2">CBS 757.83</strain>
    </source>
</reference>
<dbReference type="EMBL" id="MU863630">
    <property type="protein sequence ID" value="KAK4103009.1"/>
    <property type="molecule type" value="Genomic_DNA"/>
</dbReference>
<organism evidence="2 3">
    <name type="scientific">Parathielavia hyrcaniae</name>
    <dbReference type="NCBI Taxonomy" id="113614"/>
    <lineage>
        <taxon>Eukaryota</taxon>
        <taxon>Fungi</taxon>
        <taxon>Dikarya</taxon>
        <taxon>Ascomycota</taxon>
        <taxon>Pezizomycotina</taxon>
        <taxon>Sordariomycetes</taxon>
        <taxon>Sordariomycetidae</taxon>
        <taxon>Sordariales</taxon>
        <taxon>Chaetomiaceae</taxon>
        <taxon>Parathielavia</taxon>
    </lineage>
</organism>
<keyword evidence="3" id="KW-1185">Reference proteome</keyword>
<feature type="compositionally biased region" description="Basic and acidic residues" evidence="1">
    <location>
        <begin position="365"/>
        <end position="374"/>
    </location>
</feature>
<sequence length="397" mass="43568">MATTTRSAAKKQEQPSSAPSAEEAQPGSKHKTQESPTSRSPKRSKKIDEGSAASDENGGKGVKEEEGMEEKQDQEKGLEEKRQNGSGKEKTEEGTNKSNSKETAASAVEPQGRDNDTEKVPASILEKGIIYFFFRSRVNVDSPSDVSDIARSHIILRPMEQDAKLGSGPIGDAGNSRLCLLPKKTLPQSGRDRFTAFVEKSSVSFQTLKDEFLASGDYQTKTAGARHTPAATPVGEGVYAITSTGRTSHLAYILTLPEELGEVQREIGLKEKGSFVVSTKNPEFPGPPNARFPKAPEYPKEIFEEFRSLRWVPTQPKHLDYVNTQFLLVGESSGVEKALAPQKEDQEEGKAEPAEEMEKLEDEDVQRMKELSKDDSGRIFADLQAKAGDYPKLKTTF</sequence>